<gene>
    <name evidence="1" type="ORF">DI598_06085</name>
</gene>
<dbReference type="AlphaFoldDB" id="A0A2W5F7L5"/>
<protein>
    <submittedName>
        <fullName evidence="1">GTP cyclohydrolase</fullName>
    </submittedName>
</protein>
<proteinExistence type="predicted"/>
<keyword evidence="1" id="KW-0378">Hydrolase</keyword>
<accession>A0A2W5F7L5</accession>
<organism evidence="1 2">
    <name type="scientific">Pseudopedobacter saltans</name>
    <dbReference type="NCBI Taxonomy" id="151895"/>
    <lineage>
        <taxon>Bacteria</taxon>
        <taxon>Pseudomonadati</taxon>
        <taxon>Bacteroidota</taxon>
        <taxon>Sphingobacteriia</taxon>
        <taxon>Sphingobacteriales</taxon>
        <taxon>Sphingobacteriaceae</taxon>
        <taxon>Pseudopedobacter</taxon>
    </lineage>
</organism>
<evidence type="ECO:0000313" key="1">
    <source>
        <dbReference type="EMBL" id="PZP50234.1"/>
    </source>
</evidence>
<sequence>EELNTIISEDPFYANEVATYEIIEFQPTKTTPFLKDFVL</sequence>
<feature type="non-terminal residue" evidence="1">
    <location>
        <position position="1"/>
    </location>
</feature>
<evidence type="ECO:0000313" key="2">
    <source>
        <dbReference type="Proteomes" id="UP000249645"/>
    </source>
</evidence>
<dbReference type="Proteomes" id="UP000249645">
    <property type="component" value="Unassembled WGS sequence"/>
</dbReference>
<reference evidence="1 2" key="1">
    <citation type="submission" date="2017-11" db="EMBL/GenBank/DDBJ databases">
        <title>Infants hospitalized years apart are colonized by the same room-sourced microbial strains.</title>
        <authorList>
            <person name="Brooks B."/>
            <person name="Olm M.R."/>
            <person name="Firek B.A."/>
            <person name="Baker R."/>
            <person name="Thomas B.C."/>
            <person name="Morowitz M.J."/>
            <person name="Banfield J.F."/>
        </authorList>
    </citation>
    <scope>NUCLEOTIDE SEQUENCE [LARGE SCALE GENOMIC DNA]</scope>
    <source>
        <strain evidence="1">S2_009_000_R2_76</strain>
    </source>
</reference>
<name>A0A2W5F7L5_9SPHI</name>
<comment type="caution">
    <text evidence="1">The sequence shown here is derived from an EMBL/GenBank/DDBJ whole genome shotgun (WGS) entry which is preliminary data.</text>
</comment>
<dbReference type="EMBL" id="QFOI01000076">
    <property type="protein sequence ID" value="PZP50234.1"/>
    <property type="molecule type" value="Genomic_DNA"/>
</dbReference>
<dbReference type="GO" id="GO:0016787">
    <property type="term" value="F:hydrolase activity"/>
    <property type="evidence" value="ECO:0007669"/>
    <property type="project" value="UniProtKB-KW"/>
</dbReference>